<feature type="transmembrane region" description="Helical" evidence="2">
    <location>
        <begin position="115"/>
        <end position="135"/>
    </location>
</feature>
<comment type="caution">
    <text evidence="3">The sequence shown here is derived from an EMBL/GenBank/DDBJ whole genome shotgun (WGS) entry which is preliminary data.</text>
</comment>
<name>A0A3R8PGR9_9CORY</name>
<gene>
    <name evidence="3" type="ORF">CXF42_02660</name>
</gene>
<keyword evidence="2" id="KW-1133">Transmembrane helix</keyword>
<dbReference type="AlphaFoldDB" id="A0A3R8PGR9"/>
<dbReference type="Proteomes" id="UP000278422">
    <property type="component" value="Unassembled WGS sequence"/>
</dbReference>
<evidence type="ECO:0000256" key="2">
    <source>
        <dbReference type="SAM" id="Phobius"/>
    </source>
</evidence>
<accession>A0A3R8PGR9</accession>
<dbReference type="RefSeq" id="WP_125174420.1">
    <property type="nucleotide sequence ID" value="NZ_JBHYBM010000096.1"/>
</dbReference>
<evidence type="ECO:0000313" key="4">
    <source>
        <dbReference type="Proteomes" id="UP000278422"/>
    </source>
</evidence>
<protein>
    <submittedName>
        <fullName evidence="3">Uncharacterized protein</fullName>
    </submittedName>
</protein>
<sequence length="169" mass="17621">MSDRNGPAHTPVTPDGAGSTDPGDRPVGPPDEPHWGDPDRSQVRRDTSRGERIAGIGWLTVGALASLAIEVAYLGTRVTVGDTPVPLPWTVLLAAVANYVLVTTALLWTPRKAAAGVPLTVWLIGFLALVFWPALPGTGGDTLLGGSVWTLVLMVAGLLGGGFPLMRIK</sequence>
<proteinExistence type="predicted"/>
<keyword evidence="4" id="KW-1185">Reference proteome</keyword>
<keyword evidence="2" id="KW-0812">Transmembrane</keyword>
<keyword evidence="2" id="KW-0472">Membrane</keyword>
<feature type="transmembrane region" description="Helical" evidence="2">
    <location>
        <begin position="87"/>
        <end position="108"/>
    </location>
</feature>
<feature type="region of interest" description="Disordered" evidence="1">
    <location>
        <begin position="1"/>
        <end position="47"/>
    </location>
</feature>
<feature type="compositionally biased region" description="Basic and acidic residues" evidence="1">
    <location>
        <begin position="31"/>
        <end position="47"/>
    </location>
</feature>
<evidence type="ECO:0000256" key="1">
    <source>
        <dbReference type="SAM" id="MobiDB-lite"/>
    </source>
</evidence>
<evidence type="ECO:0000313" key="3">
    <source>
        <dbReference type="EMBL" id="RRQ05253.1"/>
    </source>
</evidence>
<feature type="transmembrane region" description="Helical" evidence="2">
    <location>
        <begin position="147"/>
        <end position="166"/>
    </location>
</feature>
<organism evidence="3 4">
    <name type="scientific">Corynebacterium bovis</name>
    <dbReference type="NCBI Taxonomy" id="36808"/>
    <lineage>
        <taxon>Bacteria</taxon>
        <taxon>Bacillati</taxon>
        <taxon>Actinomycetota</taxon>
        <taxon>Actinomycetes</taxon>
        <taxon>Mycobacteriales</taxon>
        <taxon>Corynebacteriaceae</taxon>
        <taxon>Corynebacterium</taxon>
    </lineage>
</organism>
<feature type="transmembrane region" description="Helical" evidence="2">
    <location>
        <begin position="53"/>
        <end position="75"/>
    </location>
</feature>
<dbReference type="EMBL" id="PQNQ01000004">
    <property type="protein sequence ID" value="RRQ05253.1"/>
    <property type="molecule type" value="Genomic_DNA"/>
</dbReference>
<reference evidence="3 4" key="1">
    <citation type="submission" date="2018-01" db="EMBL/GenBank/DDBJ databases">
        <title>Twenty Corynebacterium bovis Genomes.</title>
        <authorList>
            <person name="Gulvik C.A."/>
        </authorList>
    </citation>
    <scope>NUCLEOTIDE SEQUENCE [LARGE SCALE GENOMIC DNA]</scope>
    <source>
        <strain evidence="3 4">16-2004</strain>
    </source>
</reference>